<dbReference type="Gene3D" id="2.30.29.30">
    <property type="entry name" value="Pleckstrin-homology domain (PH domain)/Phosphotyrosine-binding domain (PTB)"/>
    <property type="match status" value="1"/>
</dbReference>
<dbReference type="SMART" id="SM00233">
    <property type="entry name" value="PH"/>
    <property type="match status" value="1"/>
</dbReference>
<gene>
    <name evidence="3" type="ORF">DGYR_LOCUS13370</name>
</gene>
<protein>
    <submittedName>
        <fullName evidence="3">DgyrCDS14257</fullName>
    </submittedName>
</protein>
<dbReference type="PROSITE" id="PS50003">
    <property type="entry name" value="PH_DOMAIN"/>
    <property type="match status" value="1"/>
</dbReference>
<feature type="region of interest" description="Disordered" evidence="1">
    <location>
        <begin position="189"/>
        <end position="212"/>
    </location>
</feature>
<dbReference type="InterPro" id="IPR001849">
    <property type="entry name" value="PH_domain"/>
</dbReference>
<dbReference type="AlphaFoldDB" id="A0A7I8WD25"/>
<sequence>MFCSRYSYTQRSREFRVICTMNVLKGCGLCLGKQSEIYSRLGRSRPTSIWVDRSWSTTFSDIDRPRKALSLSDYGDFEASSASTDGAFCNLSEGALDRYRDSLEGASIASKITRFENFSSRSSPGRCPKTVRAAPPPTIPRPANLPPPNIYYETTVKKKPPPPPPQVDDDVLELDKVLKELQEFSAHLDKNIPADAKPKKEENSYTNGNHDSIFSEISSVTSSQESLILKMKEQRELRKKDEELHTKEQQRLDEIVHMFEEYRLNGNNGKAEISYITDEHDYDEVFSYEQEMTNNQNLQDIKNCNTSNTDSENQLNQKENLKGALKKTTTESEESSNGNGEIFLMSDSENLYKTVKSSPNQKVEKSTKKVSIELSKNKESNCKYSPKFLIKKYDENKPLKIIEEKQNRPLTRYLPVPDGEQFDLRYHLETSGHGLSADLAICVNKTSCQGWLYKLSESRPRRWQKRWFVLDRNKKRLAYYSSRPRSLLSSPRNSISFDLIEEVYVRCEPGQSSPGSAFCVRTKRRTLTLCAASSQLRAVWMDAVFLGGAHAYRFEE</sequence>
<evidence type="ECO:0000313" key="4">
    <source>
        <dbReference type="Proteomes" id="UP000549394"/>
    </source>
</evidence>
<dbReference type="Proteomes" id="UP000549394">
    <property type="component" value="Unassembled WGS sequence"/>
</dbReference>
<comment type="caution">
    <text evidence="3">The sequence shown here is derived from an EMBL/GenBank/DDBJ whole genome shotgun (WGS) entry which is preliminary data.</text>
</comment>
<keyword evidence="4" id="KW-1185">Reference proteome</keyword>
<dbReference type="PANTHER" id="PTHR12156">
    <property type="entry name" value="PLECKSTRIN HOMOLOGY-LIKE DOMAIN, FAMILY B, MEMBER 3"/>
    <property type="match status" value="1"/>
</dbReference>
<feature type="compositionally biased region" description="Pro residues" evidence="1">
    <location>
        <begin position="134"/>
        <end position="148"/>
    </location>
</feature>
<dbReference type="Pfam" id="PF00169">
    <property type="entry name" value="PH"/>
    <property type="match status" value="1"/>
</dbReference>
<evidence type="ECO:0000259" key="2">
    <source>
        <dbReference type="PROSITE" id="PS50003"/>
    </source>
</evidence>
<name>A0A7I8WD25_9ANNE</name>
<proteinExistence type="predicted"/>
<reference evidence="3 4" key="1">
    <citation type="submission" date="2020-08" db="EMBL/GenBank/DDBJ databases">
        <authorList>
            <person name="Hejnol A."/>
        </authorList>
    </citation>
    <scope>NUCLEOTIDE SEQUENCE [LARGE SCALE GENOMIC DNA]</scope>
</reference>
<evidence type="ECO:0000313" key="3">
    <source>
        <dbReference type="EMBL" id="CAD5126089.1"/>
    </source>
</evidence>
<feature type="region of interest" description="Disordered" evidence="1">
    <location>
        <begin position="118"/>
        <end position="148"/>
    </location>
</feature>
<dbReference type="SUPFAM" id="SSF50729">
    <property type="entry name" value="PH domain-like"/>
    <property type="match status" value="1"/>
</dbReference>
<accession>A0A7I8WD25</accession>
<feature type="domain" description="PH" evidence="2">
    <location>
        <begin position="445"/>
        <end position="549"/>
    </location>
</feature>
<organism evidence="3 4">
    <name type="scientific">Dimorphilus gyrociliatus</name>
    <dbReference type="NCBI Taxonomy" id="2664684"/>
    <lineage>
        <taxon>Eukaryota</taxon>
        <taxon>Metazoa</taxon>
        <taxon>Spiralia</taxon>
        <taxon>Lophotrochozoa</taxon>
        <taxon>Annelida</taxon>
        <taxon>Polychaeta</taxon>
        <taxon>Polychaeta incertae sedis</taxon>
        <taxon>Dinophilidae</taxon>
        <taxon>Dimorphilus</taxon>
    </lineage>
</organism>
<dbReference type="OrthoDB" id="6020705at2759"/>
<dbReference type="PANTHER" id="PTHR12156:SF5">
    <property type="entry name" value="FI18040P1"/>
    <property type="match status" value="1"/>
</dbReference>
<dbReference type="InterPro" id="IPR052212">
    <property type="entry name" value="PH-like_domain"/>
</dbReference>
<feature type="compositionally biased region" description="Basic and acidic residues" evidence="1">
    <location>
        <begin position="189"/>
        <end position="203"/>
    </location>
</feature>
<dbReference type="EMBL" id="CAJFCJ010000032">
    <property type="protein sequence ID" value="CAD5126089.1"/>
    <property type="molecule type" value="Genomic_DNA"/>
</dbReference>
<evidence type="ECO:0000256" key="1">
    <source>
        <dbReference type="SAM" id="MobiDB-lite"/>
    </source>
</evidence>
<dbReference type="InterPro" id="IPR011993">
    <property type="entry name" value="PH-like_dom_sf"/>
</dbReference>